<comment type="caution">
    <text evidence="1">The sequence shown here is derived from an EMBL/GenBank/DDBJ whole genome shotgun (WGS) entry which is preliminary data.</text>
</comment>
<sequence>MADKIYVGSGKKQQYGIGISICLTDLPPEYMFEYGDKKYIKLIVNEKREVDQYGKTHYVQVDTWKPDSTVKPQVEDDGDGLPF</sequence>
<reference evidence="1" key="1">
    <citation type="journal article" date="2015" name="Nature">
        <title>Complex archaea that bridge the gap between prokaryotes and eukaryotes.</title>
        <authorList>
            <person name="Spang A."/>
            <person name="Saw J.H."/>
            <person name="Jorgensen S.L."/>
            <person name="Zaremba-Niedzwiedzka K."/>
            <person name="Martijn J."/>
            <person name="Lind A.E."/>
            <person name="van Eijk R."/>
            <person name="Schleper C."/>
            <person name="Guy L."/>
            <person name="Ettema T.J."/>
        </authorList>
    </citation>
    <scope>NUCLEOTIDE SEQUENCE</scope>
</reference>
<dbReference type="AlphaFoldDB" id="A0A0F9LCH5"/>
<protein>
    <submittedName>
        <fullName evidence="1">Uncharacterized protein</fullName>
    </submittedName>
</protein>
<accession>A0A0F9LCH5</accession>
<evidence type="ECO:0000313" key="1">
    <source>
        <dbReference type="EMBL" id="KKM61905.1"/>
    </source>
</evidence>
<proteinExistence type="predicted"/>
<dbReference type="EMBL" id="LAZR01011399">
    <property type="protein sequence ID" value="KKM61905.1"/>
    <property type="molecule type" value="Genomic_DNA"/>
</dbReference>
<name>A0A0F9LCH5_9ZZZZ</name>
<organism evidence="1">
    <name type="scientific">marine sediment metagenome</name>
    <dbReference type="NCBI Taxonomy" id="412755"/>
    <lineage>
        <taxon>unclassified sequences</taxon>
        <taxon>metagenomes</taxon>
        <taxon>ecological metagenomes</taxon>
    </lineage>
</organism>
<gene>
    <name evidence="1" type="ORF">LCGC14_1526990</name>
</gene>